<dbReference type="EMBL" id="JBHLTG010000002">
    <property type="protein sequence ID" value="MFC0678415.1"/>
    <property type="molecule type" value="Genomic_DNA"/>
</dbReference>
<evidence type="ECO:0000313" key="2">
    <source>
        <dbReference type="Proteomes" id="UP001589896"/>
    </source>
</evidence>
<sequence length="75" mass="7856">MNEATGVQNETSHGTWVAIGSVGAVGSIHRVADGFEVKLLPDGTSRGTYPSLDVAKNALHAALPLGTERPEFSEH</sequence>
<keyword evidence="2" id="KW-1185">Reference proteome</keyword>
<protein>
    <recommendedName>
        <fullName evidence="3">Methyltransferase</fullName>
    </recommendedName>
</protein>
<comment type="caution">
    <text evidence="1">The sequence shown here is derived from an EMBL/GenBank/DDBJ whole genome shotgun (WGS) entry which is preliminary data.</text>
</comment>
<proteinExistence type="predicted"/>
<evidence type="ECO:0008006" key="3">
    <source>
        <dbReference type="Google" id="ProtNLM"/>
    </source>
</evidence>
<gene>
    <name evidence="1" type="ORF">ACFFGH_11250</name>
</gene>
<evidence type="ECO:0000313" key="1">
    <source>
        <dbReference type="EMBL" id="MFC0678415.1"/>
    </source>
</evidence>
<organism evidence="1 2">
    <name type="scientific">Lysobacter korlensis</name>
    <dbReference type="NCBI Taxonomy" id="553636"/>
    <lineage>
        <taxon>Bacteria</taxon>
        <taxon>Pseudomonadati</taxon>
        <taxon>Pseudomonadota</taxon>
        <taxon>Gammaproteobacteria</taxon>
        <taxon>Lysobacterales</taxon>
        <taxon>Lysobacteraceae</taxon>
        <taxon>Lysobacter</taxon>
    </lineage>
</organism>
<dbReference type="Proteomes" id="UP001589896">
    <property type="component" value="Unassembled WGS sequence"/>
</dbReference>
<dbReference type="RefSeq" id="WP_386668249.1">
    <property type="nucleotide sequence ID" value="NZ_JBHLTG010000002.1"/>
</dbReference>
<reference evidence="1 2" key="1">
    <citation type="submission" date="2024-09" db="EMBL/GenBank/DDBJ databases">
        <authorList>
            <person name="Sun Q."/>
            <person name="Mori K."/>
        </authorList>
    </citation>
    <scope>NUCLEOTIDE SEQUENCE [LARGE SCALE GENOMIC DNA]</scope>
    <source>
        <strain evidence="1 2">KCTC 23076</strain>
    </source>
</reference>
<name>A0ABV6RN63_9GAMM</name>
<accession>A0ABV6RN63</accession>